<reference evidence="1 2" key="1">
    <citation type="submission" date="2016-04" db="EMBL/GenBank/DDBJ databases">
        <title>Complete genome sequence of Thermococcus pacificus type strain P4.</title>
        <authorList>
            <person name="Oger P.M."/>
        </authorList>
    </citation>
    <scope>NUCLEOTIDE SEQUENCE [LARGE SCALE GENOMIC DNA]</scope>
    <source>
        <strain evidence="1 2">P-4</strain>
    </source>
</reference>
<dbReference type="AlphaFoldDB" id="A0A218P5T6"/>
<evidence type="ECO:0000313" key="1">
    <source>
        <dbReference type="EMBL" id="ASJ06111.1"/>
    </source>
</evidence>
<dbReference type="EMBL" id="CP015102">
    <property type="protein sequence ID" value="ASJ06111.1"/>
    <property type="molecule type" value="Genomic_DNA"/>
</dbReference>
<dbReference type="Proteomes" id="UP000197418">
    <property type="component" value="Chromosome"/>
</dbReference>
<gene>
    <name evidence="1" type="ORF">A3L08_01595</name>
</gene>
<evidence type="ECO:0000313" key="2">
    <source>
        <dbReference type="Proteomes" id="UP000197418"/>
    </source>
</evidence>
<keyword evidence="2" id="KW-1185">Reference proteome</keyword>
<dbReference type="OrthoDB" id="98570at2157"/>
<organism evidence="1 2">
    <name type="scientific">Thermococcus pacificus</name>
    <dbReference type="NCBI Taxonomy" id="71998"/>
    <lineage>
        <taxon>Archaea</taxon>
        <taxon>Methanobacteriati</taxon>
        <taxon>Methanobacteriota</taxon>
        <taxon>Thermococci</taxon>
        <taxon>Thermococcales</taxon>
        <taxon>Thermococcaceae</taxon>
        <taxon>Thermococcus</taxon>
    </lineage>
</organism>
<dbReference type="RefSeq" id="WP_088853376.1">
    <property type="nucleotide sequence ID" value="NZ_CP015102.1"/>
</dbReference>
<dbReference type="GeneID" id="33314924"/>
<accession>A0A218P5T6</accession>
<dbReference type="KEGG" id="tpaf:A3L08_01595"/>
<sequence length="85" mass="10207">MRKRLFMFVTPDGFTYSSPHVLSPDVDNFQVLGFGEGKDKKEAFRDFLRNNRWVLDTNFNEVISVEVKRRIHEGQFFYLKDYRIP</sequence>
<protein>
    <submittedName>
        <fullName evidence="1">Uncharacterized protein</fullName>
    </submittedName>
</protein>
<name>A0A218P5T6_9EURY</name>
<proteinExistence type="predicted"/>